<protein>
    <submittedName>
        <fullName evidence="6">Dual specificity phosphatase domain protein</fullName>
    </submittedName>
</protein>
<evidence type="ECO:0000259" key="5">
    <source>
        <dbReference type="PROSITE" id="PS50056"/>
    </source>
</evidence>
<dbReference type="InterPro" id="IPR020422">
    <property type="entry name" value="TYR_PHOSPHATASE_DUAL_dom"/>
</dbReference>
<keyword evidence="1" id="KW-0378">Hydrolase</keyword>
<evidence type="ECO:0000256" key="2">
    <source>
        <dbReference type="ARBA" id="ARBA00022912"/>
    </source>
</evidence>
<dbReference type="CDD" id="cd14498">
    <property type="entry name" value="DSP"/>
    <property type="match status" value="1"/>
</dbReference>
<dbReference type="PANTHER" id="PTHR46377:SF1">
    <property type="entry name" value="DUAL SPECIFICITY PROTEIN PHOSPHATASE 19"/>
    <property type="match status" value="1"/>
</dbReference>
<name>I7M8U0_TETTS</name>
<dbReference type="Pfam" id="PF00782">
    <property type="entry name" value="DSPc"/>
    <property type="match status" value="1"/>
</dbReference>
<dbReference type="InterPro" id="IPR000340">
    <property type="entry name" value="Dual-sp_phosphatase_cat-dom"/>
</dbReference>
<accession>I7M8U0</accession>
<dbReference type="PANTHER" id="PTHR46377">
    <property type="entry name" value="DUAL SPECIFICITY PROTEIN PHOSPHATASE 19"/>
    <property type="match status" value="1"/>
</dbReference>
<sequence length="619" mass="70230">MKLLNKKNLQLNVQGLGYNLMSSQSGNILSQSQMIKMQQTSHTASQQPSLTASAPLLQGQQPSILQQKLCFKDKMTKIIEGIYVGNYLSAMDQKNLIKENITHIINCSPSDCPNLFEKDFTYLNINIQDNWKTNLFLVIYIILDFLRNALQQNGRVLIHCNQGISRSPSIVIAYLIYTEKINANIALEKLKKKYPYADPNLDFQIQLNEMYKEVVEDEALQRSRQSSNNFTCKTDVQANQIHNTQSQQIYSTQSVNMITEQKKSKQLVNSSSHITISTPDLPQQKLNYDSYMLKQGKPSQSSAVNSNLQQNQINSQNGLYQNQGVKIQINTINSLQSNTSSIEMKNEKRENSLLNQSQNLLPLQQTCIPPKNSPEQFFLRPDLKNQQNFTLEQKQQILFKRVHSQNTQNTDESDTDSPKNIKRNNNIENKYYLTQKIQKSSKDITNEINNSINSLEKKDQLNFQQEITVEIEGISSPQISAKQALQMSMHSQQENNCDENTEILVKSPSPIKKNNDKINQGISIGYEDKDEDLKNKLSDSDIDPLDSTDIQDFNTDTSASFSFDVSSSFNNTKHFKTHNLSSNSSTNQSSSTQNSQISHAKYNDKHESSISLACSAVSS</sequence>
<evidence type="ECO:0000256" key="1">
    <source>
        <dbReference type="ARBA" id="ARBA00022801"/>
    </source>
</evidence>
<dbReference type="AlphaFoldDB" id="I7M8U0"/>
<feature type="compositionally biased region" description="Low complexity" evidence="3">
    <location>
        <begin position="581"/>
        <end position="596"/>
    </location>
</feature>
<dbReference type="EMBL" id="GG662637">
    <property type="protein sequence ID" value="EAR99663.2"/>
    <property type="molecule type" value="Genomic_DNA"/>
</dbReference>
<organism evidence="6 7">
    <name type="scientific">Tetrahymena thermophila (strain SB210)</name>
    <dbReference type="NCBI Taxonomy" id="312017"/>
    <lineage>
        <taxon>Eukaryota</taxon>
        <taxon>Sar</taxon>
        <taxon>Alveolata</taxon>
        <taxon>Ciliophora</taxon>
        <taxon>Intramacronucleata</taxon>
        <taxon>Oligohymenophorea</taxon>
        <taxon>Hymenostomatida</taxon>
        <taxon>Tetrahymenina</taxon>
        <taxon>Tetrahymenidae</taxon>
        <taxon>Tetrahymena</taxon>
    </lineage>
</organism>
<keyword evidence="2" id="KW-0904">Protein phosphatase</keyword>
<dbReference type="InterPro" id="IPR000387">
    <property type="entry name" value="Tyr_Pase_dom"/>
</dbReference>
<dbReference type="KEGG" id="tet:TTHERM_00590000"/>
<dbReference type="STRING" id="312017.I7M8U0"/>
<dbReference type="GO" id="GO:0005737">
    <property type="term" value="C:cytoplasm"/>
    <property type="evidence" value="ECO:0007669"/>
    <property type="project" value="TreeGrafter"/>
</dbReference>
<dbReference type="InParanoid" id="I7M8U0"/>
<dbReference type="OrthoDB" id="292241at2759"/>
<feature type="domain" description="Tyrosine specific protein phosphatases" evidence="5">
    <location>
        <begin position="140"/>
        <end position="195"/>
    </location>
</feature>
<proteinExistence type="predicted"/>
<dbReference type="PROSITE" id="PS00383">
    <property type="entry name" value="TYR_PHOSPHATASE_1"/>
    <property type="match status" value="1"/>
</dbReference>
<dbReference type="InterPro" id="IPR016130">
    <property type="entry name" value="Tyr_Pase_AS"/>
</dbReference>
<dbReference type="SMART" id="SM00195">
    <property type="entry name" value="DSPc"/>
    <property type="match status" value="1"/>
</dbReference>
<dbReference type="Proteomes" id="UP000009168">
    <property type="component" value="Unassembled WGS sequence"/>
</dbReference>
<dbReference type="RefSeq" id="XP_001019908.2">
    <property type="nucleotide sequence ID" value="XM_001019908.2"/>
</dbReference>
<dbReference type="PROSITE" id="PS50054">
    <property type="entry name" value="TYR_PHOSPHATASE_DUAL"/>
    <property type="match status" value="1"/>
</dbReference>
<dbReference type="Gene3D" id="3.90.190.10">
    <property type="entry name" value="Protein tyrosine phosphatase superfamily"/>
    <property type="match status" value="1"/>
</dbReference>
<feature type="domain" description="Tyrosine-protein phosphatase" evidence="4">
    <location>
        <begin position="74"/>
        <end position="216"/>
    </location>
</feature>
<dbReference type="SUPFAM" id="SSF52799">
    <property type="entry name" value="(Phosphotyrosine protein) phosphatases II"/>
    <property type="match status" value="1"/>
</dbReference>
<gene>
    <name evidence="6" type="ORF">TTHERM_00590000</name>
</gene>
<reference evidence="7" key="1">
    <citation type="journal article" date="2006" name="PLoS Biol.">
        <title>Macronuclear genome sequence of the ciliate Tetrahymena thermophila, a model eukaryote.</title>
        <authorList>
            <person name="Eisen J.A."/>
            <person name="Coyne R.S."/>
            <person name="Wu M."/>
            <person name="Wu D."/>
            <person name="Thiagarajan M."/>
            <person name="Wortman J.R."/>
            <person name="Badger J.H."/>
            <person name="Ren Q."/>
            <person name="Amedeo P."/>
            <person name="Jones K.M."/>
            <person name="Tallon L.J."/>
            <person name="Delcher A.L."/>
            <person name="Salzberg S.L."/>
            <person name="Silva J.C."/>
            <person name="Haas B.J."/>
            <person name="Majoros W.H."/>
            <person name="Farzad M."/>
            <person name="Carlton J.M."/>
            <person name="Smith R.K. Jr."/>
            <person name="Garg J."/>
            <person name="Pearlman R.E."/>
            <person name="Karrer K.M."/>
            <person name="Sun L."/>
            <person name="Manning G."/>
            <person name="Elde N.C."/>
            <person name="Turkewitz A.P."/>
            <person name="Asai D.J."/>
            <person name="Wilkes D.E."/>
            <person name="Wang Y."/>
            <person name="Cai H."/>
            <person name="Collins K."/>
            <person name="Stewart B.A."/>
            <person name="Lee S.R."/>
            <person name="Wilamowska K."/>
            <person name="Weinberg Z."/>
            <person name="Ruzzo W.L."/>
            <person name="Wloga D."/>
            <person name="Gaertig J."/>
            <person name="Frankel J."/>
            <person name="Tsao C.-C."/>
            <person name="Gorovsky M.A."/>
            <person name="Keeling P.J."/>
            <person name="Waller R.F."/>
            <person name="Patron N.J."/>
            <person name="Cherry J.M."/>
            <person name="Stover N.A."/>
            <person name="Krieger C.J."/>
            <person name="del Toro C."/>
            <person name="Ryder H.F."/>
            <person name="Williamson S.C."/>
            <person name="Barbeau R.A."/>
            <person name="Hamilton E.P."/>
            <person name="Orias E."/>
        </authorList>
    </citation>
    <scope>NUCLEOTIDE SEQUENCE [LARGE SCALE GENOMIC DNA]</scope>
    <source>
        <strain evidence="7">SB210</strain>
    </source>
</reference>
<keyword evidence="7" id="KW-1185">Reference proteome</keyword>
<feature type="region of interest" description="Disordered" evidence="3">
    <location>
        <begin position="402"/>
        <end position="427"/>
    </location>
</feature>
<evidence type="ECO:0000259" key="4">
    <source>
        <dbReference type="PROSITE" id="PS50054"/>
    </source>
</evidence>
<evidence type="ECO:0000313" key="7">
    <source>
        <dbReference type="Proteomes" id="UP000009168"/>
    </source>
</evidence>
<feature type="compositionally biased region" description="Low complexity" evidence="3">
    <location>
        <begin position="609"/>
        <end position="619"/>
    </location>
</feature>
<dbReference type="PROSITE" id="PS50056">
    <property type="entry name" value="TYR_PHOSPHATASE_2"/>
    <property type="match status" value="1"/>
</dbReference>
<evidence type="ECO:0000313" key="6">
    <source>
        <dbReference type="EMBL" id="EAR99663.2"/>
    </source>
</evidence>
<dbReference type="InterPro" id="IPR029021">
    <property type="entry name" value="Prot-tyrosine_phosphatase-like"/>
</dbReference>
<feature type="region of interest" description="Disordered" evidence="3">
    <location>
        <begin position="578"/>
        <end position="619"/>
    </location>
</feature>
<dbReference type="GO" id="GO:0008579">
    <property type="term" value="F:JUN kinase phosphatase activity"/>
    <property type="evidence" value="ECO:0007669"/>
    <property type="project" value="TreeGrafter"/>
</dbReference>
<dbReference type="GeneID" id="7831810"/>
<evidence type="ECO:0000256" key="3">
    <source>
        <dbReference type="SAM" id="MobiDB-lite"/>
    </source>
</evidence>